<dbReference type="PANTHER" id="PTHR21236:SF1">
    <property type="entry name" value="PROTEIN YIPF6"/>
    <property type="match status" value="1"/>
</dbReference>
<evidence type="ECO:0000256" key="3">
    <source>
        <dbReference type="ARBA" id="ARBA00022692"/>
    </source>
</evidence>
<evidence type="ECO:0000256" key="1">
    <source>
        <dbReference type="ARBA" id="ARBA00004141"/>
    </source>
</evidence>
<accession>A0A9W3B207</accession>
<comment type="caution">
    <text evidence="6">Lacks conserved residue(s) required for the propagation of feature annotation.</text>
</comment>
<protein>
    <recommendedName>
        <fullName evidence="6">Protein YIPF</fullName>
    </recommendedName>
</protein>
<proteinExistence type="inferred from homology"/>
<feature type="transmembrane region" description="Helical" evidence="6">
    <location>
        <begin position="212"/>
        <end position="229"/>
    </location>
</feature>
<name>A0A9W3B207_BIOGL</name>
<evidence type="ECO:0000313" key="10">
    <source>
        <dbReference type="RefSeq" id="XP_055893504.1"/>
    </source>
</evidence>
<dbReference type="GO" id="GO:0000139">
    <property type="term" value="C:Golgi membrane"/>
    <property type="evidence" value="ECO:0007669"/>
    <property type="project" value="UniProtKB-SubCell"/>
</dbReference>
<feature type="domain" description="Yip1" evidence="8">
    <location>
        <begin position="79"/>
        <end position="227"/>
    </location>
</feature>
<dbReference type="GO" id="GO:0006888">
    <property type="term" value="P:endoplasmic reticulum to Golgi vesicle-mediated transport"/>
    <property type="evidence" value="ECO:0007669"/>
    <property type="project" value="InterPro"/>
</dbReference>
<keyword evidence="5 6" id="KW-0472">Membrane</keyword>
<feature type="chain" id="PRO_5040896474" description="Protein YIPF" evidence="7">
    <location>
        <begin position="16"/>
        <end position="234"/>
    </location>
</feature>
<keyword evidence="3 6" id="KW-0812">Transmembrane</keyword>
<organism evidence="9 10">
    <name type="scientific">Biomphalaria glabrata</name>
    <name type="common">Bloodfluke planorb</name>
    <name type="synonym">Freshwater snail</name>
    <dbReference type="NCBI Taxonomy" id="6526"/>
    <lineage>
        <taxon>Eukaryota</taxon>
        <taxon>Metazoa</taxon>
        <taxon>Spiralia</taxon>
        <taxon>Lophotrochozoa</taxon>
        <taxon>Mollusca</taxon>
        <taxon>Gastropoda</taxon>
        <taxon>Heterobranchia</taxon>
        <taxon>Euthyneura</taxon>
        <taxon>Panpulmonata</taxon>
        <taxon>Hygrophila</taxon>
        <taxon>Lymnaeoidea</taxon>
        <taxon>Planorbidae</taxon>
        <taxon>Biomphalaria</taxon>
    </lineage>
</organism>
<evidence type="ECO:0000256" key="2">
    <source>
        <dbReference type="ARBA" id="ARBA00010596"/>
    </source>
</evidence>
<dbReference type="OrthoDB" id="411251at2759"/>
<evidence type="ECO:0000313" key="9">
    <source>
        <dbReference type="Proteomes" id="UP001165740"/>
    </source>
</evidence>
<dbReference type="OMA" id="IKFYHVL"/>
<evidence type="ECO:0000256" key="7">
    <source>
        <dbReference type="SAM" id="SignalP"/>
    </source>
</evidence>
<dbReference type="RefSeq" id="XP_055893504.1">
    <property type="nucleotide sequence ID" value="XM_056037529.1"/>
</dbReference>
<keyword evidence="4 6" id="KW-1133">Transmembrane helix</keyword>
<dbReference type="InterPro" id="IPR045231">
    <property type="entry name" value="Yip1/4-like"/>
</dbReference>
<dbReference type="SUPFAM" id="SSF103473">
    <property type="entry name" value="MFS general substrate transporter"/>
    <property type="match status" value="1"/>
</dbReference>
<evidence type="ECO:0000256" key="6">
    <source>
        <dbReference type="RuleBase" id="RU361264"/>
    </source>
</evidence>
<dbReference type="Pfam" id="PF04893">
    <property type="entry name" value="Yip1"/>
    <property type="match status" value="1"/>
</dbReference>
<dbReference type="AlphaFoldDB" id="A0A9W3B207"/>
<evidence type="ECO:0000259" key="8">
    <source>
        <dbReference type="Pfam" id="PF04893"/>
    </source>
</evidence>
<feature type="transmembrane region" description="Helical" evidence="6">
    <location>
        <begin position="177"/>
        <end position="200"/>
    </location>
</feature>
<comment type="similarity">
    <text evidence="2 6">Belongs to the YIP1 family.</text>
</comment>
<reference evidence="10" key="1">
    <citation type="submission" date="2025-08" db="UniProtKB">
        <authorList>
            <consortium name="RefSeq"/>
        </authorList>
    </citation>
    <scope>IDENTIFICATION</scope>
</reference>
<dbReference type="GeneID" id="106061478"/>
<comment type="subcellular location">
    <subcellularLocation>
        <location evidence="6">Golgi apparatus membrane</location>
        <topology evidence="6">Multi-pass membrane protein</topology>
    </subcellularLocation>
    <subcellularLocation>
        <location evidence="1">Membrane</location>
        <topology evidence="1">Multi-pass membrane protein</topology>
    </subcellularLocation>
</comment>
<gene>
    <name evidence="10" type="primary">LOC106061478</name>
</gene>
<keyword evidence="9" id="KW-1185">Reference proteome</keyword>
<feature type="transmembrane region" description="Helical" evidence="6">
    <location>
        <begin position="144"/>
        <end position="165"/>
    </location>
</feature>
<dbReference type="InterPro" id="IPR036259">
    <property type="entry name" value="MFS_trans_sf"/>
</dbReference>
<keyword evidence="7" id="KW-0732">Signal</keyword>
<evidence type="ECO:0000256" key="4">
    <source>
        <dbReference type="ARBA" id="ARBA00022989"/>
    </source>
</evidence>
<evidence type="ECO:0000256" key="5">
    <source>
        <dbReference type="ARBA" id="ARBA00023136"/>
    </source>
</evidence>
<dbReference type="Proteomes" id="UP001165740">
    <property type="component" value="Chromosome 8"/>
</dbReference>
<dbReference type="PANTHER" id="PTHR21236">
    <property type="entry name" value="GOLGI MEMBRANE PROTEIN YIP1"/>
    <property type="match status" value="1"/>
</dbReference>
<dbReference type="InterPro" id="IPR006977">
    <property type="entry name" value="Yip1_dom"/>
</dbReference>
<sequence length="234" mass="25891">MSVILFLFFTTTIMADVEFHDEIVDVPLEGEIEVPGISKTDDELSTLDEPVKETILRDLKAVGKKFAHVLVPKKSKLLLKEWDLWGPLVLCTFLAIMLQGTSNELDQMSQNDGGPQFAEVFVIYWLGASIVTLNIKLLGGNISFFQSICVLGYCVCPLAVALIACRIILAISTESTVLFVIRFLCVVLGFGWSTFASTAFLHESQPTGRKALAMYPLGLFYFVISWLVISHSTS</sequence>
<feature type="signal peptide" evidence="7">
    <location>
        <begin position="1"/>
        <end position="15"/>
    </location>
</feature>
<dbReference type="GO" id="GO:0005802">
    <property type="term" value="C:trans-Golgi network"/>
    <property type="evidence" value="ECO:0007669"/>
    <property type="project" value="TreeGrafter"/>
</dbReference>